<evidence type="ECO:0000256" key="1">
    <source>
        <dbReference type="ARBA" id="ARBA00001917"/>
    </source>
</evidence>
<comment type="similarity">
    <text evidence="5">Belongs to the SsuE family. Isf subfamily.</text>
</comment>
<comment type="caution">
    <text evidence="7">The sequence shown here is derived from an EMBL/GenBank/DDBJ whole genome shotgun (WGS) entry which is preliminary data.</text>
</comment>
<organism evidence="7 8">
    <name type="scientific">Candidatus Methanocrinis alkalitolerans</name>
    <dbReference type="NCBI Taxonomy" id="3033395"/>
    <lineage>
        <taxon>Archaea</taxon>
        <taxon>Methanobacteriati</taxon>
        <taxon>Methanobacteriota</taxon>
        <taxon>Stenosarchaea group</taxon>
        <taxon>Methanomicrobia</taxon>
        <taxon>Methanotrichales</taxon>
        <taxon>Methanotrichaceae</taxon>
        <taxon>Methanocrinis</taxon>
    </lineage>
</organism>
<sequence length="237" mass="25926">MYVLGVSGSPTRDANTDKLVKAVLDGTGLDNVFVKLSDLNIGPCRACMACVKTNRCVLEDDFQELGPQVMEADALVVGSPTYFGLPSGFTKAFMERLYAYRHVDLLTRNKVAAAVAVGCAAEKDVESWLARVMAFGGMDVVGSMSAKGTPCCFVCGVGETCSYASWNAYSPEIAGMDFGWKENYQGYLEILPENVPYQKGSAKILRPFRSVEDEPEVMERARRLGEAIRTRLDRGEE</sequence>
<keyword evidence="8" id="KW-1185">Reference proteome</keyword>
<comment type="cofactor">
    <cofactor evidence="1">
        <name>FMN</name>
        <dbReference type="ChEBI" id="CHEBI:58210"/>
    </cofactor>
</comment>
<dbReference type="PANTHER" id="PTHR43278:SF1">
    <property type="entry name" value="IRON-SULFUR FLAVOPROTEIN MJ1083"/>
    <property type="match status" value="1"/>
</dbReference>
<evidence type="ECO:0000256" key="4">
    <source>
        <dbReference type="ARBA" id="ARBA00022643"/>
    </source>
</evidence>
<dbReference type="InterPro" id="IPR051796">
    <property type="entry name" value="ISF_SsuE-like"/>
</dbReference>
<dbReference type="PANTHER" id="PTHR43278">
    <property type="entry name" value="NAD(P)H-DEPENDENT FMN-CONTAINING OXIDOREDUCTASE YWQN-RELATED"/>
    <property type="match status" value="1"/>
</dbReference>
<evidence type="ECO:0000259" key="6">
    <source>
        <dbReference type="Pfam" id="PF03358"/>
    </source>
</evidence>
<dbReference type="SUPFAM" id="SSF52218">
    <property type="entry name" value="Flavoproteins"/>
    <property type="match status" value="1"/>
</dbReference>
<proteinExistence type="inferred from homology"/>
<evidence type="ECO:0000313" key="8">
    <source>
        <dbReference type="Proteomes" id="UP001215956"/>
    </source>
</evidence>
<dbReference type="RefSeq" id="WP_316968833.1">
    <property type="nucleotide sequence ID" value="NZ_JARFPL010000014.1"/>
</dbReference>
<protein>
    <submittedName>
        <fullName evidence="7">Flavodoxin family protein</fullName>
    </submittedName>
</protein>
<comment type="cofactor">
    <cofactor evidence="2">
        <name>[4Fe-4S] cluster</name>
        <dbReference type="ChEBI" id="CHEBI:49883"/>
    </cofactor>
</comment>
<dbReference type="Proteomes" id="UP001215956">
    <property type="component" value="Unassembled WGS sequence"/>
</dbReference>
<keyword evidence="3" id="KW-0285">Flavoprotein</keyword>
<evidence type="ECO:0000313" key="7">
    <source>
        <dbReference type="EMBL" id="MDF0593127.1"/>
    </source>
</evidence>
<reference evidence="7 8" key="1">
    <citation type="submission" date="2023-03" db="EMBL/GenBank/DDBJ databases">
        <title>Whole genome sequencing of Methanotrichaceae archaeon M04Ac.</title>
        <authorList>
            <person name="Khomyakova M.A."/>
            <person name="Merkel A.Y."/>
            <person name="Slobodkin A.I."/>
        </authorList>
    </citation>
    <scope>NUCLEOTIDE SEQUENCE [LARGE SCALE GENOMIC DNA]</scope>
    <source>
        <strain evidence="7 8">M04Ac</strain>
    </source>
</reference>
<feature type="domain" description="NADPH-dependent FMN reductase-like" evidence="6">
    <location>
        <begin position="1"/>
        <end position="138"/>
    </location>
</feature>
<evidence type="ECO:0000256" key="3">
    <source>
        <dbReference type="ARBA" id="ARBA00022630"/>
    </source>
</evidence>
<evidence type="ECO:0000256" key="2">
    <source>
        <dbReference type="ARBA" id="ARBA00001966"/>
    </source>
</evidence>
<evidence type="ECO:0000256" key="5">
    <source>
        <dbReference type="ARBA" id="ARBA00038292"/>
    </source>
</evidence>
<name>A0ABT5XF18_9EURY</name>
<gene>
    <name evidence="7" type="ORF">P0O24_05965</name>
</gene>
<dbReference type="EMBL" id="JARFPL010000014">
    <property type="protein sequence ID" value="MDF0593127.1"/>
    <property type="molecule type" value="Genomic_DNA"/>
</dbReference>
<dbReference type="InterPro" id="IPR029039">
    <property type="entry name" value="Flavoprotein-like_sf"/>
</dbReference>
<dbReference type="InterPro" id="IPR005025">
    <property type="entry name" value="FMN_Rdtase-like_dom"/>
</dbReference>
<keyword evidence="4" id="KW-0288">FMN</keyword>
<accession>A0ABT5XF18</accession>
<dbReference type="Pfam" id="PF03358">
    <property type="entry name" value="FMN_red"/>
    <property type="match status" value="1"/>
</dbReference>
<dbReference type="Gene3D" id="3.40.50.360">
    <property type="match status" value="1"/>
</dbReference>